<keyword evidence="3" id="KW-1185">Reference proteome</keyword>
<dbReference type="Gramene" id="OPUNC12G05960.1">
    <property type="protein sequence ID" value="OPUNC12G05960.1"/>
    <property type="gene ID" value="OPUNC12G05960"/>
</dbReference>
<name>A0A0E0MKR8_ORYPU</name>
<evidence type="ECO:0000313" key="3">
    <source>
        <dbReference type="Proteomes" id="UP000026962"/>
    </source>
</evidence>
<feature type="compositionally biased region" description="Basic and acidic residues" evidence="1">
    <location>
        <begin position="103"/>
        <end position="114"/>
    </location>
</feature>
<accession>A0A0E0MKR8</accession>
<dbReference type="AlphaFoldDB" id="A0A0E0MKR8"/>
<dbReference type="EnsemblPlants" id="OPUNC12G05960.1">
    <property type="protein sequence ID" value="OPUNC12G05960.1"/>
    <property type="gene ID" value="OPUNC12G05960"/>
</dbReference>
<reference evidence="2" key="2">
    <citation type="submission" date="2018-05" db="EMBL/GenBank/DDBJ databases">
        <title>OpunRS2 (Oryza punctata Reference Sequence Version 2).</title>
        <authorList>
            <person name="Zhang J."/>
            <person name="Kudrna D."/>
            <person name="Lee S."/>
            <person name="Talag J."/>
            <person name="Welchert J."/>
            <person name="Wing R.A."/>
        </authorList>
    </citation>
    <scope>NUCLEOTIDE SEQUENCE [LARGE SCALE GENOMIC DNA]</scope>
</reference>
<dbReference type="HOGENOM" id="CLU_1985202_0_0_1"/>
<feature type="region of interest" description="Disordered" evidence="1">
    <location>
        <begin position="100"/>
        <end position="126"/>
    </location>
</feature>
<protein>
    <submittedName>
        <fullName evidence="2">Uncharacterized protein</fullName>
    </submittedName>
</protein>
<evidence type="ECO:0000256" key="1">
    <source>
        <dbReference type="SAM" id="MobiDB-lite"/>
    </source>
</evidence>
<proteinExistence type="predicted"/>
<evidence type="ECO:0000313" key="2">
    <source>
        <dbReference type="EnsemblPlants" id="OPUNC12G05960.1"/>
    </source>
</evidence>
<reference evidence="2" key="1">
    <citation type="submission" date="2015-04" db="UniProtKB">
        <authorList>
            <consortium name="EnsemblPlants"/>
        </authorList>
    </citation>
    <scope>IDENTIFICATION</scope>
</reference>
<dbReference type="Proteomes" id="UP000026962">
    <property type="component" value="Chromosome 12"/>
</dbReference>
<sequence>MPFGLEQRGWTCHSTADPTEDAIFPEPAGVAHGDAQHGGLPTVMGTMDRRLAEIFVSPQRLGSGDAAIPIRLRGAVMTAMVTGVGGGGLYGGDLDRCTGGVEAENRQGREDPKGRSIPGVRHAEEL</sequence>
<organism evidence="2">
    <name type="scientific">Oryza punctata</name>
    <name type="common">Red rice</name>
    <dbReference type="NCBI Taxonomy" id="4537"/>
    <lineage>
        <taxon>Eukaryota</taxon>
        <taxon>Viridiplantae</taxon>
        <taxon>Streptophyta</taxon>
        <taxon>Embryophyta</taxon>
        <taxon>Tracheophyta</taxon>
        <taxon>Spermatophyta</taxon>
        <taxon>Magnoliopsida</taxon>
        <taxon>Liliopsida</taxon>
        <taxon>Poales</taxon>
        <taxon>Poaceae</taxon>
        <taxon>BOP clade</taxon>
        <taxon>Oryzoideae</taxon>
        <taxon>Oryzeae</taxon>
        <taxon>Oryzinae</taxon>
        <taxon>Oryza</taxon>
    </lineage>
</organism>